<keyword evidence="2 4" id="KW-0378">Hydrolase</keyword>
<dbReference type="RefSeq" id="WP_377710865.1">
    <property type="nucleotide sequence ID" value="NZ_JBHSMP010000011.1"/>
</dbReference>
<sequence length="226" mass="25558">MTASLSPPVLAFFDVDETLIDQKSMFTFMRFFLRERYGAVGGLMFAWRMRFIRRMSMCGWSREVVNRRYYGMYEGVRWDALAAAGRRWFAAQEALPGFYIQSTRSELAALKKRGYQIVLVSGSFHPCLTPLAERVGADYVLCTELEVVRGRITGRLLEQTIGDGKAKVVERLMAMLGSNRSQCIAFGDHISDLQMLEAVGSAVVVGSRCAELVELARQRNWTINTI</sequence>
<name>A0ABW0J741_9BURK</name>
<dbReference type="InterPro" id="IPR006385">
    <property type="entry name" value="HAD_hydro_SerB1"/>
</dbReference>
<protein>
    <submittedName>
        <fullName evidence="4">HAD family hydrolase</fullName>
    </submittedName>
</protein>
<dbReference type="NCBIfam" id="TIGR01488">
    <property type="entry name" value="HAD-SF-IB"/>
    <property type="match status" value="1"/>
</dbReference>
<dbReference type="SUPFAM" id="SSF56784">
    <property type="entry name" value="HAD-like"/>
    <property type="match status" value="1"/>
</dbReference>
<dbReference type="Pfam" id="PF12710">
    <property type="entry name" value="HAD"/>
    <property type="match status" value="1"/>
</dbReference>
<accession>A0ABW0J741</accession>
<dbReference type="Gene3D" id="3.40.50.1000">
    <property type="entry name" value="HAD superfamily/HAD-like"/>
    <property type="match status" value="1"/>
</dbReference>
<dbReference type="EMBL" id="JBHSMP010000011">
    <property type="protein sequence ID" value="MFC5428882.1"/>
    <property type="molecule type" value="Genomic_DNA"/>
</dbReference>
<evidence type="ECO:0000256" key="2">
    <source>
        <dbReference type="ARBA" id="ARBA00022801"/>
    </source>
</evidence>
<dbReference type="Gene3D" id="1.20.1440.100">
    <property type="entry name" value="SG protein - dephosphorylation function"/>
    <property type="match status" value="1"/>
</dbReference>
<dbReference type="Proteomes" id="UP001596103">
    <property type="component" value="Unassembled WGS sequence"/>
</dbReference>
<evidence type="ECO:0000313" key="4">
    <source>
        <dbReference type="EMBL" id="MFC5428882.1"/>
    </source>
</evidence>
<reference evidence="5" key="1">
    <citation type="journal article" date="2019" name="Int. J. Syst. Evol. Microbiol.">
        <title>The Global Catalogue of Microorganisms (GCM) 10K type strain sequencing project: providing services to taxonomists for standard genome sequencing and annotation.</title>
        <authorList>
            <consortium name="The Broad Institute Genomics Platform"/>
            <consortium name="The Broad Institute Genome Sequencing Center for Infectious Disease"/>
            <person name="Wu L."/>
            <person name="Ma J."/>
        </authorList>
    </citation>
    <scope>NUCLEOTIDE SEQUENCE [LARGE SCALE GENOMIC DNA]</scope>
    <source>
        <strain evidence="5">CCUG 56042</strain>
    </source>
</reference>
<evidence type="ECO:0000256" key="3">
    <source>
        <dbReference type="ARBA" id="ARBA00022842"/>
    </source>
</evidence>
<keyword evidence="3" id="KW-0460">Magnesium</keyword>
<evidence type="ECO:0000256" key="1">
    <source>
        <dbReference type="ARBA" id="ARBA00022723"/>
    </source>
</evidence>
<dbReference type="InterPro" id="IPR023214">
    <property type="entry name" value="HAD_sf"/>
</dbReference>
<dbReference type="PANTHER" id="PTHR43344:SF13">
    <property type="entry name" value="PHOSPHATASE RV3661-RELATED"/>
    <property type="match status" value="1"/>
</dbReference>
<dbReference type="NCBIfam" id="TIGR01490">
    <property type="entry name" value="HAD-SF-IB-hyp1"/>
    <property type="match status" value="1"/>
</dbReference>
<keyword evidence="5" id="KW-1185">Reference proteome</keyword>
<keyword evidence="1" id="KW-0479">Metal-binding</keyword>
<proteinExistence type="predicted"/>
<evidence type="ECO:0000313" key="5">
    <source>
        <dbReference type="Proteomes" id="UP001596103"/>
    </source>
</evidence>
<dbReference type="InterPro" id="IPR036412">
    <property type="entry name" value="HAD-like_sf"/>
</dbReference>
<organism evidence="4 5">
    <name type="scientific">Paraburkholderia denitrificans</name>
    <dbReference type="NCBI Taxonomy" id="694025"/>
    <lineage>
        <taxon>Bacteria</taxon>
        <taxon>Pseudomonadati</taxon>
        <taxon>Pseudomonadota</taxon>
        <taxon>Betaproteobacteria</taxon>
        <taxon>Burkholderiales</taxon>
        <taxon>Burkholderiaceae</taxon>
        <taxon>Paraburkholderia</taxon>
    </lineage>
</organism>
<dbReference type="InterPro" id="IPR050582">
    <property type="entry name" value="HAD-like_SerB"/>
</dbReference>
<dbReference type="PANTHER" id="PTHR43344">
    <property type="entry name" value="PHOSPHOSERINE PHOSPHATASE"/>
    <property type="match status" value="1"/>
</dbReference>
<comment type="caution">
    <text evidence="4">The sequence shown here is derived from an EMBL/GenBank/DDBJ whole genome shotgun (WGS) entry which is preliminary data.</text>
</comment>
<dbReference type="GO" id="GO:0016787">
    <property type="term" value="F:hydrolase activity"/>
    <property type="evidence" value="ECO:0007669"/>
    <property type="project" value="UniProtKB-KW"/>
</dbReference>
<gene>
    <name evidence="4" type="ORF">ACFPTO_08735</name>
</gene>